<evidence type="ECO:0000259" key="1">
    <source>
        <dbReference type="Pfam" id="PF04127"/>
    </source>
</evidence>
<dbReference type="AlphaFoldDB" id="A0A4R1RA69"/>
<dbReference type="SUPFAM" id="SSF102645">
    <property type="entry name" value="CoaB-like"/>
    <property type="match status" value="1"/>
</dbReference>
<dbReference type="GO" id="GO:0015937">
    <property type="term" value="P:coenzyme A biosynthetic process"/>
    <property type="evidence" value="ECO:0007669"/>
    <property type="project" value="UniProtKB-ARBA"/>
</dbReference>
<dbReference type="InterPro" id="IPR035929">
    <property type="entry name" value="CoaB-like_sf"/>
</dbReference>
<organism evidence="2 3">
    <name type="scientific">Mariniflexile fucanivorans</name>
    <dbReference type="NCBI Taxonomy" id="264023"/>
    <lineage>
        <taxon>Bacteria</taxon>
        <taxon>Pseudomonadati</taxon>
        <taxon>Bacteroidota</taxon>
        <taxon>Flavobacteriia</taxon>
        <taxon>Flavobacteriales</taxon>
        <taxon>Flavobacteriaceae</taxon>
        <taxon>Mariniflexile</taxon>
    </lineage>
</organism>
<accession>A0A4R1RA69</accession>
<gene>
    <name evidence="2" type="ORF">EV196_11212</name>
</gene>
<keyword evidence="3" id="KW-1185">Reference proteome</keyword>
<keyword evidence="2" id="KW-0436">Ligase</keyword>
<sequence length="226" mass="24920">MQNSLQSKNILVTAGPTREYLDPVRFLTNESTGKMGYAIAEALQNLNANVYLVSGPVSIQSNFPKEKIINVKTGKQMYHACEQLFGTIDIAIFCAAIADYTPKVTCDCKIKKIDNEISMEFVKNVDIAFEFGKVKSKHQKSIGFALETNNVLENAAAKLKKKHFDCIVANSPNKNEGFGFDTNKIAIIKTDLSVTEFPLKSKQDVAKDIVNTIIDMYNPVAATVNG</sequence>
<name>A0A4R1RA69_9FLAO</name>
<comment type="caution">
    <text evidence="2">The sequence shown here is derived from an EMBL/GenBank/DDBJ whole genome shotgun (WGS) entry which is preliminary data.</text>
</comment>
<dbReference type="Proteomes" id="UP000295455">
    <property type="component" value="Unassembled WGS sequence"/>
</dbReference>
<proteinExistence type="predicted"/>
<reference evidence="2 3" key="1">
    <citation type="submission" date="2019-03" db="EMBL/GenBank/DDBJ databases">
        <title>Genomic Encyclopedia of Type Strains, Phase IV (KMG-IV): sequencing the most valuable type-strain genomes for metagenomic binning, comparative biology and taxonomic classification.</title>
        <authorList>
            <person name="Goeker M."/>
        </authorList>
    </citation>
    <scope>NUCLEOTIDE SEQUENCE [LARGE SCALE GENOMIC DNA]</scope>
    <source>
        <strain evidence="2 3">DSM 18792</strain>
    </source>
</reference>
<protein>
    <submittedName>
        <fullName evidence="2">Phosphopantothenoylcysteine decarboxylase/phosphopantothenate--cysteine ligase</fullName>
    </submittedName>
</protein>
<evidence type="ECO:0000313" key="2">
    <source>
        <dbReference type="EMBL" id="TCL62615.1"/>
    </source>
</evidence>
<feature type="domain" description="DNA/pantothenate metabolism flavoprotein C-terminal" evidence="1">
    <location>
        <begin position="5"/>
        <end position="215"/>
    </location>
</feature>
<evidence type="ECO:0000313" key="3">
    <source>
        <dbReference type="Proteomes" id="UP000295455"/>
    </source>
</evidence>
<dbReference type="InterPro" id="IPR007085">
    <property type="entry name" value="DNA/pantothenate-metab_flavo_C"/>
</dbReference>
<dbReference type="Gene3D" id="3.40.50.10300">
    <property type="entry name" value="CoaB-like"/>
    <property type="match status" value="1"/>
</dbReference>
<dbReference type="EMBL" id="SLUP01000012">
    <property type="protein sequence ID" value="TCL62615.1"/>
    <property type="molecule type" value="Genomic_DNA"/>
</dbReference>
<dbReference type="Pfam" id="PF04127">
    <property type="entry name" value="DFP"/>
    <property type="match status" value="1"/>
</dbReference>
<dbReference type="OrthoDB" id="9802554at2"/>
<dbReference type="GO" id="GO:0016874">
    <property type="term" value="F:ligase activity"/>
    <property type="evidence" value="ECO:0007669"/>
    <property type="project" value="UniProtKB-KW"/>
</dbReference>